<evidence type="ECO:0000256" key="10">
    <source>
        <dbReference type="SAM" id="Phobius"/>
    </source>
</evidence>
<keyword evidence="6" id="KW-0418">Kinase</keyword>
<dbReference type="PROSITE" id="PS50109">
    <property type="entry name" value="HIS_KIN"/>
    <property type="match status" value="1"/>
</dbReference>
<dbReference type="Pfam" id="PF02518">
    <property type="entry name" value="HATPase_c"/>
    <property type="match status" value="1"/>
</dbReference>
<dbReference type="SUPFAM" id="SSF47384">
    <property type="entry name" value="Homodimeric domain of signal transducing histidine kinase"/>
    <property type="match status" value="1"/>
</dbReference>
<dbReference type="PANTHER" id="PTHR42878:SF7">
    <property type="entry name" value="SENSOR HISTIDINE KINASE GLRK"/>
    <property type="match status" value="1"/>
</dbReference>
<evidence type="ECO:0000256" key="3">
    <source>
        <dbReference type="ARBA" id="ARBA00022553"/>
    </source>
</evidence>
<keyword evidence="10" id="KW-0812">Transmembrane</keyword>
<dbReference type="PRINTS" id="PR00344">
    <property type="entry name" value="BCTRLSENSOR"/>
</dbReference>
<sequence length="753" mass="81281">MNFERTPKGAPTSAETAGSPHPMGPGESGFAPAGLTIRQRLILIVLAVTVPMVLLSVGIVWRLTERERATNTQAILYASRSIASAVEAQLATYVAVGQALARAPSLQSGDLSAFRSEAERAMIGLPGAWVTLVTPDGRQAINTLLPQGSPLPRAPPSVMEDAGRAFASKRIEFTRVVTGPVAGGPVVGAGVPVFRAGEPAYYLLIGVLAEAFRDLLNDRGLPKGWLVGIVDVQGSFVARSLDHDLWVGRPASEGWRAVMHTDGMSDVSSVEGRSLINATAVSRMSGWAVGVATERSVFEAPIRQTLITAALVTAGVTLLSMLLAGWAARRITGPLAALEAGAGQLERGAVPAFRPTWVPEVDHALHAFDTAARTIVAREVALRQNEHRMAAILDALPVGVSLVDLDGRIIVANNNYRRFVPKIIPSCDAERRVLWEGHDENGRLIPPAEFPSARALRGDPVWPGVEFFFRGDGTQGPTWTRVAALPFRDETGTISGAVQMIVDIDQEKRAQEERRTLQAELLHLSRLSDMGQMAAALAHELNQPLTAVAVYIGGCQRIVGGDEIDATRRQKLEEMMRMISEQALRAGEIIRQLREFVRKGEIERHVVSAAAVMREACTLAIAAARHDGVAVRFDVDAPGDILANKVQIQQVVFNLVRNAVEAMEECPRKELEIRLTGTSERLEFSVADTGSGLAPEITDRLFMPFASTKSQGMGIGLSVCRNIIEAHHGRIWAEPNAGGGTVFRFWLPRIRDA</sequence>
<dbReference type="InterPro" id="IPR000700">
    <property type="entry name" value="PAS-assoc_C"/>
</dbReference>
<comment type="caution">
    <text evidence="13">The sequence shown here is derived from an EMBL/GenBank/DDBJ whole genome shotgun (WGS) entry which is preliminary data.</text>
</comment>
<dbReference type="GO" id="GO:0030295">
    <property type="term" value="F:protein kinase activator activity"/>
    <property type="evidence" value="ECO:0007669"/>
    <property type="project" value="TreeGrafter"/>
</dbReference>
<dbReference type="InterPro" id="IPR005467">
    <property type="entry name" value="His_kinase_dom"/>
</dbReference>
<evidence type="ECO:0000256" key="9">
    <source>
        <dbReference type="SAM" id="MobiDB-lite"/>
    </source>
</evidence>
<dbReference type="EC" id="2.7.13.3" evidence="2"/>
<reference evidence="13 14" key="1">
    <citation type="submission" date="2017-07" db="EMBL/GenBank/DDBJ databases">
        <title>Draft Genome Sequences of Select Purple Nonsulfur Bacteria.</title>
        <authorList>
            <person name="Lasarre B."/>
            <person name="Mckinlay J.B."/>
        </authorList>
    </citation>
    <scope>NUCLEOTIDE SEQUENCE [LARGE SCALE GENOMIC DNA]</scope>
    <source>
        <strain evidence="13 14">DSM 5909</strain>
    </source>
</reference>
<name>A0A327KLJ3_9BRAD</name>
<keyword evidence="4" id="KW-0808">Transferase</keyword>
<feature type="transmembrane region" description="Helical" evidence="10">
    <location>
        <begin position="41"/>
        <end position="61"/>
    </location>
</feature>
<dbReference type="InterPro" id="IPR035965">
    <property type="entry name" value="PAS-like_dom_sf"/>
</dbReference>
<dbReference type="Gene3D" id="1.10.287.130">
    <property type="match status" value="1"/>
</dbReference>
<dbReference type="OrthoDB" id="226486at2"/>
<dbReference type="InterPro" id="IPR036097">
    <property type="entry name" value="HisK_dim/P_sf"/>
</dbReference>
<gene>
    <name evidence="13" type="ORF">CH341_26985</name>
</gene>
<dbReference type="GO" id="GO:0000156">
    <property type="term" value="F:phosphorelay response regulator activity"/>
    <property type="evidence" value="ECO:0007669"/>
    <property type="project" value="TreeGrafter"/>
</dbReference>
<keyword evidence="10" id="KW-0472">Membrane</keyword>
<dbReference type="SUPFAM" id="SSF55785">
    <property type="entry name" value="PYP-like sensor domain (PAS domain)"/>
    <property type="match status" value="1"/>
</dbReference>
<dbReference type="GO" id="GO:0007234">
    <property type="term" value="P:osmosensory signaling via phosphorelay pathway"/>
    <property type="evidence" value="ECO:0007669"/>
    <property type="project" value="TreeGrafter"/>
</dbReference>
<evidence type="ECO:0000256" key="1">
    <source>
        <dbReference type="ARBA" id="ARBA00000085"/>
    </source>
</evidence>
<evidence type="ECO:0000256" key="6">
    <source>
        <dbReference type="ARBA" id="ARBA00022777"/>
    </source>
</evidence>
<keyword evidence="10" id="KW-1133">Transmembrane helix</keyword>
<dbReference type="AlphaFoldDB" id="A0A327KLJ3"/>
<evidence type="ECO:0000256" key="2">
    <source>
        <dbReference type="ARBA" id="ARBA00012438"/>
    </source>
</evidence>
<feature type="domain" description="PAC" evidence="12">
    <location>
        <begin position="463"/>
        <end position="516"/>
    </location>
</feature>
<evidence type="ECO:0000256" key="4">
    <source>
        <dbReference type="ARBA" id="ARBA00022679"/>
    </source>
</evidence>
<protein>
    <recommendedName>
        <fullName evidence="2">histidine kinase</fullName>
        <ecNumber evidence="2">2.7.13.3</ecNumber>
    </recommendedName>
</protein>
<dbReference type="SMART" id="SM00387">
    <property type="entry name" value="HATPase_c"/>
    <property type="match status" value="1"/>
</dbReference>
<dbReference type="GO" id="GO:0000155">
    <property type="term" value="F:phosphorelay sensor kinase activity"/>
    <property type="evidence" value="ECO:0007669"/>
    <property type="project" value="InterPro"/>
</dbReference>
<evidence type="ECO:0000259" key="12">
    <source>
        <dbReference type="PROSITE" id="PS50113"/>
    </source>
</evidence>
<keyword evidence="7" id="KW-0067">ATP-binding</keyword>
<keyword evidence="3" id="KW-0597">Phosphoprotein</keyword>
<evidence type="ECO:0000259" key="11">
    <source>
        <dbReference type="PROSITE" id="PS50109"/>
    </source>
</evidence>
<dbReference type="EMBL" id="NPEX01000325">
    <property type="protein sequence ID" value="RAI38894.1"/>
    <property type="molecule type" value="Genomic_DNA"/>
</dbReference>
<dbReference type="InterPro" id="IPR003661">
    <property type="entry name" value="HisK_dim/P_dom"/>
</dbReference>
<dbReference type="GO" id="GO:0005524">
    <property type="term" value="F:ATP binding"/>
    <property type="evidence" value="ECO:0007669"/>
    <property type="project" value="UniProtKB-KW"/>
</dbReference>
<dbReference type="CDD" id="cd00082">
    <property type="entry name" value="HisKA"/>
    <property type="match status" value="1"/>
</dbReference>
<keyword evidence="14" id="KW-1185">Reference proteome</keyword>
<proteinExistence type="predicted"/>
<dbReference type="Gene3D" id="3.30.450.20">
    <property type="entry name" value="PAS domain"/>
    <property type="match status" value="1"/>
</dbReference>
<dbReference type="PROSITE" id="PS50113">
    <property type="entry name" value="PAC"/>
    <property type="match status" value="1"/>
</dbReference>
<dbReference type="InterPro" id="IPR050351">
    <property type="entry name" value="BphY/WalK/GraS-like"/>
</dbReference>
<dbReference type="PANTHER" id="PTHR42878">
    <property type="entry name" value="TWO-COMPONENT HISTIDINE KINASE"/>
    <property type="match status" value="1"/>
</dbReference>
<evidence type="ECO:0000256" key="5">
    <source>
        <dbReference type="ARBA" id="ARBA00022741"/>
    </source>
</evidence>
<feature type="transmembrane region" description="Helical" evidence="10">
    <location>
        <begin position="305"/>
        <end position="328"/>
    </location>
</feature>
<dbReference type="InterPro" id="IPR003594">
    <property type="entry name" value="HATPase_dom"/>
</dbReference>
<accession>A0A327KLJ3</accession>
<keyword evidence="5" id="KW-0547">Nucleotide-binding</keyword>
<dbReference type="Pfam" id="PF00512">
    <property type="entry name" value="HisKA"/>
    <property type="match status" value="1"/>
</dbReference>
<feature type="region of interest" description="Disordered" evidence="9">
    <location>
        <begin position="1"/>
        <end position="27"/>
    </location>
</feature>
<organism evidence="13 14">
    <name type="scientific">Rhodoplanes roseus</name>
    <dbReference type="NCBI Taxonomy" id="29409"/>
    <lineage>
        <taxon>Bacteria</taxon>
        <taxon>Pseudomonadati</taxon>
        <taxon>Pseudomonadota</taxon>
        <taxon>Alphaproteobacteria</taxon>
        <taxon>Hyphomicrobiales</taxon>
        <taxon>Nitrobacteraceae</taxon>
        <taxon>Rhodoplanes</taxon>
    </lineage>
</organism>
<evidence type="ECO:0000313" key="14">
    <source>
        <dbReference type="Proteomes" id="UP000249130"/>
    </source>
</evidence>
<dbReference type="InterPro" id="IPR036890">
    <property type="entry name" value="HATPase_C_sf"/>
</dbReference>
<evidence type="ECO:0000256" key="8">
    <source>
        <dbReference type="ARBA" id="ARBA00023012"/>
    </source>
</evidence>
<dbReference type="Gene3D" id="3.30.565.10">
    <property type="entry name" value="Histidine kinase-like ATPase, C-terminal domain"/>
    <property type="match status" value="1"/>
</dbReference>
<dbReference type="SMART" id="SM00388">
    <property type="entry name" value="HisKA"/>
    <property type="match status" value="1"/>
</dbReference>
<dbReference type="InterPro" id="IPR004358">
    <property type="entry name" value="Sig_transdc_His_kin-like_C"/>
</dbReference>
<comment type="catalytic activity">
    <reaction evidence="1">
        <text>ATP + protein L-histidine = ADP + protein N-phospho-L-histidine.</text>
        <dbReference type="EC" id="2.7.13.3"/>
    </reaction>
</comment>
<evidence type="ECO:0000256" key="7">
    <source>
        <dbReference type="ARBA" id="ARBA00022840"/>
    </source>
</evidence>
<dbReference type="SUPFAM" id="SSF55874">
    <property type="entry name" value="ATPase domain of HSP90 chaperone/DNA topoisomerase II/histidine kinase"/>
    <property type="match status" value="1"/>
</dbReference>
<feature type="domain" description="Histidine kinase" evidence="11">
    <location>
        <begin position="536"/>
        <end position="751"/>
    </location>
</feature>
<dbReference type="Proteomes" id="UP000249130">
    <property type="component" value="Unassembled WGS sequence"/>
</dbReference>
<evidence type="ECO:0000313" key="13">
    <source>
        <dbReference type="EMBL" id="RAI38894.1"/>
    </source>
</evidence>
<keyword evidence="8" id="KW-0902">Two-component regulatory system</keyword>